<name>A0ABU1JAF8_9MICC</name>
<reference evidence="2 3" key="1">
    <citation type="submission" date="2023-07" db="EMBL/GenBank/DDBJ databases">
        <title>Sequencing the genomes of 1000 actinobacteria strains.</title>
        <authorList>
            <person name="Klenk H.-P."/>
        </authorList>
    </citation>
    <scope>NUCLEOTIDE SEQUENCE [LARGE SCALE GENOMIC DNA]</scope>
    <source>
        <strain evidence="2 3">DSM 14555</strain>
    </source>
</reference>
<evidence type="ECO:0000313" key="3">
    <source>
        <dbReference type="Proteomes" id="UP001185069"/>
    </source>
</evidence>
<keyword evidence="3" id="KW-1185">Reference proteome</keyword>
<dbReference type="EMBL" id="JAVDQF010000001">
    <property type="protein sequence ID" value="MDR6269408.1"/>
    <property type="molecule type" value="Genomic_DNA"/>
</dbReference>
<evidence type="ECO:0000256" key="1">
    <source>
        <dbReference type="SAM" id="SignalP"/>
    </source>
</evidence>
<comment type="caution">
    <text evidence="2">The sequence shown here is derived from an EMBL/GenBank/DDBJ whole genome shotgun (WGS) entry which is preliminary data.</text>
</comment>
<dbReference type="Proteomes" id="UP001185069">
    <property type="component" value="Unassembled WGS sequence"/>
</dbReference>
<keyword evidence="1" id="KW-0732">Signal</keyword>
<accession>A0ABU1JAF8</accession>
<dbReference type="PROSITE" id="PS51257">
    <property type="entry name" value="PROKAR_LIPOPROTEIN"/>
    <property type="match status" value="1"/>
</dbReference>
<dbReference type="RefSeq" id="WP_296362975.1">
    <property type="nucleotide sequence ID" value="NZ_BAAAHY010000005.1"/>
</dbReference>
<feature type="signal peptide" evidence="1">
    <location>
        <begin position="1"/>
        <end position="24"/>
    </location>
</feature>
<feature type="chain" id="PRO_5046982569" description="Lipoprotein" evidence="1">
    <location>
        <begin position="25"/>
        <end position="160"/>
    </location>
</feature>
<proteinExistence type="predicted"/>
<protein>
    <recommendedName>
        <fullName evidence="4">Lipoprotein</fullName>
    </recommendedName>
</protein>
<evidence type="ECO:0008006" key="4">
    <source>
        <dbReference type="Google" id="ProtNLM"/>
    </source>
</evidence>
<gene>
    <name evidence="2" type="ORF">JOE69_001646</name>
</gene>
<organism evidence="2 3">
    <name type="scientific">Arthrobacter russicus</name>
    <dbReference type="NCBI Taxonomy" id="172040"/>
    <lineage>
        <taxon>Bacteria</taxon>
        <taxon>Bacillati</taxon>
        <taxon>Actinomycetota</taxon>
        <taxon>Actinomycetes</taxon>
        <taxon>Micrococcales</taxon>
        <taxon>Micrococcaceae</taxon>
        <taxon>Arthrobacter</taxon>
    </lineage>
</organism>
<sequence length="160" mass="17164">MKFTRGVLPLAVLLVLLSACSVQNADPKPTDPNSEAAAVVRQYYEAVLAGNWNGVCALALPAARNALGGYCEKFIADLYQDKTSFFRDPAIDAGKATPVDQPTRSFEMPNDARVTVQVEQGFIFGPDALSFPGGVDPVRVGLEVVKVDGRWFWVSGNSVG</sequence>
<evidence type="ECO:0000313" key="2">
    <source>
        <dbReference type="EMBL" id="MDR6269408.1"/>
    </source>
</evidence>